<sequence>MSYYSKELIARAREMDLLTYLRCYNPGELVRISPNVYSTKSHGSLKISNGKWMWWAQNIGGISALDYLSKVEGVPFVEAVKYLLGLERVPVQDMKPVVNDKKEFTLPPPCENNDRVIAYLYHRGIDMEILYDCIAKGLLYEAKPYHNAIFIGKNDEGKAAYGAYRSTNDKRILGEIPGSSKEFSFRIVNEQADLSNLHVFESAIDALSFLSIRKLKHRSWREDTCLSLGGVAVTKEQKLLPALKYYLDTHGQTRTVTLHLDNDDAGKKAAAQMWELLKSDYDVVLDYPKYGKDMNDELRELKRKVSDRHQR</sequence>
<evidence type="ECO:0000259" key="1">
    <source>
        <dbReference type="Pfam" id="PF13154"/>
    </source>
</evidence>
<dbReference type="InterPro" id="IPR025054">
    <property type="entry name" value="DUF3991"/>
</dbReference>
<reference evidence="2 3" key="1">
    <citation type="submission" date="2018-08" db="EMBL/GenBank/DDBJ databases">
        <title>Murine metabolic-syndrome-specific gut microbial biobank.</title>
        <authorList>
            <person name="Liu C."/>
        </authorList>
    </citation>
    <scope>NUCLEOTIDE SEQUENCE [LARGE SCALE GENOMIC DNA]</scope>
    <source>
        <strain evidence="2 3">28</strain>
    </source>
</reference>
<protein>
    <submittedName>
        <fullName evidence="2">DUF3991 domain-containing protein</fullName>
    </submittedName>
</protein>
<dbReference type="SUPFAM" id="SSF57783">
    <property type="entry name" value="Zinc beta-ribbon"/>
    <property type="match status" value="1"/>
</dbReference>
<dbReference type="SUPFAM" id="SSF56731">
    <property type="entry name" value="DNA primase core"/>
    <property type="match status" value="1"/>
</dbReference>
<dbReference type="Pfam" id="PF13155">
    <property type="entry name" value="Toprim_2"/>
    <property type="match status" value="1"/>
</dbReference>
<evidence type="ECO:0000313" key="3">
    <source>
        <dbReference type="Proteomes" id="UP000446866"/>
    </source>
</evidence>
<gene>
    <name evidence="2" type="ORF">D0435_04560</name>
</gene>
<name>A0A845QHL7_9FIRM</name>
<accession>A0A845QHL7</accession>
<dbReference type="EMBL" id="QXWK01000008">
    <property type="protein sequence ID" value="NBH60924.1"/>
    <property type="molecule type" value="Genomic_DNA"/>
</dbReference>
<organism evidence="2 3">
    <name type="scientific">Anaerotruncus colihominis</name>
    <dbReference type="NCBI Taxonomy" id="169435"/>
    <lineage>
        <taxon>Bacteria</taxon>
        <taxon>Bacillati</taxon>
        <taxon>Bacillota</taxon>
        <taxon>Clostridia</taxon>
        <taxon>Eubacteriales</taxon>
        <taxon>Oscillospiraceae</taxon>
        <taxon>Anaerotruncus</taxon>
    </lineage>
</organism>
<dbReference type="Gene3D" id="3.40.1360.10">
    <property type="match status" value="1"/>
</dbReference>
<proteinExistence type="predicted"/>
<keyword evidence="3" id="KW-1185">Reference proteome</keyword>
<dbReference type="Pfam" id="PF13154">
    <property type="entry name" value="DUF3991"/>
    <property type="match status" value="1"/>
</dbReference>
<dbReference type="Proteomes" id="UP000446866">
    <property type="component" value="Unassembled WGS sequence"/>
</dbReference>
<dbReference type="RefSeq" id="WP_160201216.1">
    <property type="nucleotide sequence ID" value="NZ_QXWK01000008.1"/>
</dbReference>
<evidence type="ECO:0000313" key="2">
    <source>
        <dbReference type="EMBL" id="NBH60924.1"/>
    </source>
</evidence>
<comment type="caution">
    <text evidence="2">The sequence shown here is derived from an EMBL/GenBank/DDBJ whole genome shotgun (WGS) entry which is preliminary data.</text>
</comment>
<dbReference type="AlphaFoldDB" id="A0A845QHL7"/>
<feature type="domain" description="DUF3991" evidence="1">
    <location>
        <begin position="118"/>
        <end position="187"/>
    </location>
</feature>